<dbReference type="EMBL" id="BJNW01000021">
    <property type="protein sequence ID" value="GED00012.1"/>
    <property type="molecule type" value="Genomic_DNA"/>
</dbReference>
<keyword evidence="1" id="KW-1133">Transmembrane helix</keyword>
<feature type="transmembrane region" description="Helical" evidence="1">
    <location>
        <begin position="98"/>
        <end position="119"/>
    </location>
</feature>
<dbReference type="Pfam" id="PF20401">
    <property type="entry name" value="Rhomboid_2"/>
    <property type="match status" value="1"/>
</dbReference>
<organism evidence="2 3">
    <name type="scientific">Kocuria varians</name>
    <name type="common">Micrococcus varians</name>
    <dbReference type="NCBI Taxonomy" id="1272"/>
    <lineage>
        <taxon>Bacteria</taxon>
        <taxon>Bacillati</taxon>
        <taxon>Actinomycetota</taxon>
        <taxon>Actinomycetes</taxon>
        <taxon>Micrococcales</taxon>
        <taxon>Micrococcaceae</taxon>
        <taxon>Kocuria</taxon>
    </lineage>
</organism>
<keyword evidence="3" id="KW-1185">Reference proteome</keyword>
<name>A0A4Y4D495_KOCVA</name>
<evidence type="ECO:0000256" key="1">
    <source>
        <dbReference type="SAM" id="Phobius"/>
    </source>
</evidence>
<evidence type="ECO:0000313" key="3">
    <source>
        <dbReference type="Proteomes" id="UP000315730"/>
    </source>
</evidence>
<protein>
    <submittedName>
        <fullName evidence="2">Uncharacterized protein</fullName>
    </submittedName>
</protein>
<reference evidence="2 3" key="1">
    <citation type="submission" date="2019-06" db="EMBL/GenBank/DDBJ databases">
        <title>Whole genome shotgun sequence of Kocuria varians NBRC 15358.</title>
        <authorList>
            <person name="Hosoyama A."/>
            <person name="Uohara A."/>
            <person name="Ohji S."/>
            <person name="Ichikawa N."/>
        </authorList>
    </citation>
    <scope>NUCLEOTIDE SEQUENCE [LARGE SCALE GENOMIC DNA]</scope>
    <source>
        <strain evidence="2 3">NBRC 15358</strain>
    </source>
</reference>
<keyword evidence="1" id="KW-0812">Transmembrane</keyword>
<feature type="transmembrane region" description="Helical" evidence="1">
    <location>
        <begin position="37"/>
        <end position="59"/>
    </location>
</feature>
<dbReference type="InterPro" id="IPR046862">
    <property type="entry name" value="Rhomboid_2"/>
</dbReference>
<evidence type="ECO:0000313" key="2">
    <source>
        <dbReference type="EMBL" id="GED00012.1"/>
    </source>
</evidence>
<feature type="transmembrane region" description="Helical" evidence="1">
    <location>
        <begin position="125"/>
        <end position="143"/>
    </location>
</feature>
<comment type="caution">
    <text evidence="2">The sequence shown here is derived from an EMBL/GenBank/DDBJ whole genome shotgun (WGS) entry which is preliminary data.</text>
</comment>
<sequence length="159" mass="17424">MLLRSSMYVTPLELPVWWIAFSLVVAPLERRFRWRRVLGGVAVGHVGATVAVALLQLWVGPEPSLPGLAPTRIDVGASYGFFALAALATYGSEGRRRVLWIAAIFGWIAVSLALEVSWAPIGHTIAALLGFASFRLVSPAAAVRHEARVRARHLYEMQH</sequence>
<proteinExistence type="predicted"/>
<keyword evidence="1" id="KW-0472">Membrane</keyword>
<dbReference type="AlphaFoldDB" id="A0A4Y4D495"/>
<dbReference type="Proteomes" id="UP000315730">
    <property type="component" value="Unassembled WGS sequence"/>
</dbReference>
<gene>
    <name evidence="2" type="ORF">KVA01_21660</name>
</gene>
<accession>A0A4Y4D495</accession>
<feature type="transmembrane region" description="Helical" evidence="1">
    <location>
        <begin position="71"/>
        <end position="91"/>
    </location>
</feature>
<dbReference type="STRING" id="1272.GCA_900014985_00878"/>